<proteinExistence type="predicted"/>
<keyword evidence="1" id="KW-1133">Transmembrane helix</keyword>
<dbReference type="Proteomes" id="UP000199031">
    <property type="component" value="Unassembled WGS sequence"/>
</dbReference>
<feature type="transmembrane region" description="Helical" evidence="1">
    <location>
        <begin position="20"/>
        <end position="41"/>
    </location>
</feature>
<reference evidence="2 3" key="1">
    <citation type="submission" date="2016-10" db="EMBL/GenBank/DDBJ databases">
        <authorList>
            <person name="de Groot N.N."/>
        </authorList>
    </citation>
    <scope>NUCLEOTIDE SEQUENCE [LARGE SCALE GENOMIC DNA]</scope>
    <source>
        <strain evidence="2 3">DSM 28286</strain>
    </source>
</reference>
<dbReference type="AlphaFoldDB" id="A0A1I5ZHP2"/>
<evidence type="ECO:0000256" key="1">
    <source>
        <dbReference type="SAM" id="Phobius"/>
    </source>
</evidence>
<organism evidence="2 3">
    <name type="scientific">Parafilimonas terrae</name>
    <dbReference type="NCBI Taxonomy" id="1465490"/>
    <lineage>
        <taxon>Bacteria</taxon>
        <taxon>Pseudomonadati</taxon>
        <taxon>Bacteroidota</taxon>
        <taxon>Chitinophagia</taxon>
        <taxon>Chitinophagales</taxon>
        <taxon>Chitinophagaceae</taxon>
        <taxon>Parafilimonas</taxon>
    </lineage>
</organism>
<accession>A0A1I5ZHP2</accession>
<protein>
    <submittedName>
        <fullName evidence="2">Uncharacterized protein</fullName>
    </submittedName>
</protein>
<name>A0A1I5ZHP2_9BACT</name>
<feature type="transmembrane region" description="Helical" evidence="1">
    <location>
        <begin position="53"/>
        <end position="76"/>
    </location>
</feature>
<feature type="transmembrane region" description="Helical" evidence="1">
    <location>
        <begin position="96"/>
        <end position="122"/>
    </location>
</feature>
<feature type="transmembrane region" description="Helical" evidence="1">
    <location>
        <begin position="134"/>
        <end position="158"/>
    </location>
</feature>
<dbReference type="EMBL" id="FOXQ01000030">
    <property type="protein sequence ID" value="SFQ55978.1"/>
    <property type="molecule type" value="Genomic_DNA"/>
</dbReference>
<keyword evidence="1" id="KW-0472">Membrane</keyword>
<dbReference type="RefSeq" id="WP_090663345.1">
    <property type="nucleotide sequence ID" value="NZ_FOXQ01000030.1"/>
</dbReference>
<evidence type="ECO:0000313" key="3">
    <source>
        <dbReference type="Proteomes" id="UP000199031"/>
    </source>
</evidence>
<sequence length="178" mass="20673">MLKCVFTKTAINFNNYVGTPYPYFILILVALFESFLAYKFLSKASSQKLFRQIVLTYLIANVVSFFSEYYLSIFLNGGHRTLVWIPWVKIIGQFQISLYLISFPIIFLFTVLSEFIIAFVFLKKKFKWTEILKTAFKTNLISTLLLIIIFNCILFNILKGQEESGIIDDIIEGVQFGH</sequence>
<keyword evidence="1" id="KW-0812">Transmembrane</keyword>
<evidence type="ECO:0000313" key="2">
    <source>
        <dbReference type="EMBL" id="SFQ55978.1"/>
    </source>
</evidence>
<keyword evidence="3" id="KW-1185">Reference proteome</keyword>
<gene>
    <name evidence="2" type="ORF">SAMN05444277_1305</name>
</gene>